<dbReference type="AlphaFoldDB" id="A0AAV5L4B3"/>
<dbReference type="Proteomes" id="UP001054252">
    <property type="component" value="Unassembled WGS sequence"/>
</dbReference>
<evidence type="ECO:0000313" key="3">
    <source>
        <dbReference type="Proteomes" id="UP001054252"/>
    </source>
</evidence>
<proteinExistence type="predicted"/>
<feature type="region of interest" description="Disordered" evidence="1">
    <location>
        <begin position="1"/>
        <end position="49"/>
    </location>
</feature>
<gene>
    <name evidence="2" type="ORF">SLEP1_g40547</name>
</gene>
<keyword evidence="3" id="KW-1185">Reference proteome</keyword>
<comment type="caution">
    <text evidence="2">The sequence shown here is derived from an EMBL/GenBank/DDBJ whole genome shotgun (WGS) entry which is preliminary data.</text>
</comment>
<evidence type="ECO:0000313" key="2">
    <source>
        <dbReference type="EMBL" id="GKV31890.1"/>
    </source>
</evidence>
<dbReference type="EMBL" id="BPVZ01000093">
    <property type="protein sequence ID" value="GKV31890.1"/>
    <property type="molecule type" value="Genomic_DNA"/>
</dbReference>
<evidence type="ECO:0000256" key="1">
    <source>
        <dbReference type="SAM" id="MobiDB-lite"/>
    </source>
</evidence>
<sequence>MLEPAYAPSSDDPSEFGGGPLHPTASIGGGERGGSQIWQPCDPPAASRDLPPGIGLRLIWFPHRHPGAWRTFHMDRLKGVPFRSLNRRPLYSYALSGCSSVMYTSFRPLEMGLL</sequence>
<name>A0AAV5L4B3_9ROSI</name>
<organism evidence="2 3">
    <name type="scientific">Rubroshorea leprosula</name>
    <dbReference type="NCBI Taxonomy" id="152421"/>
    <lineage>
        <taxon>Eukaryota</taxon>
        <taxon>Viridiplantae</taxon>
        <taxon>Streptophyta</taxon>
        <taxon>Embryophyta</taxon>
        <taxon>Tracheophyta</taxon>
        <taxon>Spermatophyta</taxon>
        <taxon>Magnoliopsida</taxon>
        <taxon>eudicotyledons</taxon>
        <taxon>Gunneridae</taxon>
        <taxon>Pentapetalae</taxon>
        <taxon>rosids</taxon>
        <taxon>malvids</taxon>
        <taxon>Malvales</taxon>
        <taxon>Dipterocarpaceae</taxon>
        <taxon>Rubroshorea</taxon>
    </lineage>
</organism>
<reference evidence="2 3" key="1">
    <citation type="journal article" date="2021" name="Commun. Biol.">
        <title>The genome of Shorea leprosula (Dipterocarpaceae) highlights the ecological relevance of drought in aseasonal tropical rainforests.</title>
        <authorList>
            <person name="Ng K.K.S."/>
            <person name="Kobayashi M.J."/>
            <person name="Fawcett J.A."/>
            <person name="Hatakeyama M."/>
            <person name="Paape T."/>
            <person name="Ng C.H."/>
            <person name="Ang C.C."/>
            <person name="Tnah L.H."/>
            <person name="Lee C.T."/>
            <person name="Nishiyama T."/>
            <person name="Sese J."/>
            <person name="O'Brien M.J."/>
            <person name="Copetti D."/>
            <person name="Mohd Noor M.I."/>
            <person name="Ong R.C."/>
            <person name="Putra M."/>
            <person name="Sireger I.Z."/>
            <person name="Indrioko S."/>
            <person name="Kosugi Y."/>
            <person name="Izuno A."/>
            <person name="Isagi Y."/>
            <person name="Lee S.L."/>
            <person name="Shimizu K.K."/>
        </authorList>
    </citation>
    <scope>NUCLEOTIDE SEQUENCE [LARGE SCALE GENOMIC DNA]</scope>
    <source>
        <strain evidence="2">214</strain>
    </source>
</reference>
<protein>
    <submittedName>
        <fullName evidence="2">Uncharacterized protein</fullName>
    </submittedName>
</protein>
<accession>A0AAV5L4B3</accession>